<dbReference type="Pfam" id="PF01881">
    <property type="entry name" value="Cas_Cas6_C"/>
    <property type="match status" value="1"/>
</dbReference>
<feature type="active site" description="Proton donor" evidence="6">
    <location>
        <position position="41"/>
    </location>
</feature>
<sequence length="247" mass="29025">MRYKIKFTFKDELKLPIHYNHLIQGLIYSHISNVDERNRIHDYGFMVGAKKIKLMTFSKIFGLYNIDKNYIIFKPPVELIFASYYDEISSEIAYNLLADENIFLNSTKINVIDIKSHSFDDEKYKNIKYYMIEMISPLTVYITQNNHRKTFFSPWSPEFENAISNNISTKFSAISNNRNFLFNIRPNNIKNNKDEKVIYFKDTLIKGYNGIFTLKTDSEVMKMLYYTGIGSKNSEGFGCFNILGDKI</sequence>
<dbReference type="KEGG" id="fac:FACI_IFERC01G1216"/>
<dbReference type="PANTHER" id="PTHR36984:SF1">
    <property type="entry name" value="CRISPR-ASSOCIATED ENDORIBONUCLEASE CAS6 1"/>
    <property type="match status" value="1"/>
</dbReference>
<evidence type="ECO:0000259" key="7">
    <source>
        <dbReference type="Pfam" id="PF01881"/>
    </source>
</evidence>
<keyword evidence="3" id="KW-0051">Antiviral defense</keyword>
<dbReference type="EMBL" id="CP004145">
    <property type="protein sequence ID" value="AGO61196.1"/>
    <property type="molecule type" value="Genomic_DNA"/>
</dbReference>
<evidence type="ECO:0000256" key="3">
    <source>
        <dbReference type="ARBA" id="ARBA00023118"/>
    </source>
</evidence>
<dbReference type="CDD" id="cd21140">
    <property type="entry name" value="Cas6_I-like"/>
    <property type="match status" value="1"/>
</dbReference>
<evidence type="ECO:0000256" key="6">
    <source>
        <dbReference type="PIRSR" id="PIRSR005054-50"/>
    </source>
</evidence>
<keyword evidence="9" id="KW-1185">Reference proteome</keyword>
<dbReference type="InterPro" id="IPR010156">
    <property type="entry name" value="CRISPR-assoc_prot_Cas6"/>
</dbReference>
<dbReference type="GO" id="GO:0051607">
    <property type="term" value="P:defense response to virus"/>
    <property type="evidence" value="ECO:0007669"/>
    <property type="project" value="UniProtKB-KW"/>
</dbReference>
<proteinExistence type="inferred from homology"/>
<evidence type="ECO:0000313" key="8">
    <source>
        <dbReference type="EMBL" id="AGO61196.1"/>
    </source>
</evidence>
<evidence type="ECO:0000256" key="1">
    <source>
        <dbReference type="ARBA" id="ARBA00005937"/>
    </source>
</evidence>
<dbReference type="NCBIfam" id="TIGR01877">
    <property type="entry name" value="cas_cas6"/>
    <property type="match status" value="1"/>
</dbReference>
<dbReference type="GeneID" id="16025393"/>
<keyword evidence="2" id="KW-0694">RNA-binding</keyword>
<gene>
    <name evidence="8" type="ORF">FACI_IFERC00001G1216</name>
</gene>
<reference evidence="8 9" key="1">
    <citation type="journal article" date="2007" name="Proc. Natl. Acad. Sci. U.S.A.">
        <title>Genome dynamics in a natural archaeal population.</title>
        <authorList>
            <person name="Allen E.E."/>
            <person name="Tyson G.W."/>
            <person name="Whitaker R.J."/>
            <person name="Detter J.C."/>
            <person name="Richardson P.M."/>
            <person name="Banfield J.F."/>
        </authorList>
    </citation>
    <scope>NUCLEOTIDE SEQUENCE [LARGE SCALE GENOMIC DNA]</scope>
    <source>
        <strain evidence="9">fer1</strain>
    </source>
</reference>
<dbReference type="PANTHER" id="PTHR36984">
    <property type="entry name" value="CRISPR-ASSOCIATED ENDORIBONUCLEASE CAS6 1"/>
    <property type="match status" value="1"/>
</dbReference>
<comment type="similarity">
    <text evidence="1 4">Belongs to the CRISPR-associated protein Cas6/Cse3/CasE family.</text>
</comment>
<dbReference type="Gene3D" id="3.30.70.1900">
    <property type="match status" value="1"/>
</dbReference>
<protein>
    <recommendedName>
        <fullName evidence="4">CRISPR-associated endoribonuclease</fullName>
    </recommendedName>
</protein>
<evidence type="ECO:0000256" key="5">
    <source>
        <dbReference type="PIRSR" id="PIRSR005054-1"/>
    </source>
</evidence>
<name>S0AQH2_FERAC</name>
<evidence type="ECO:0000313" key="9">
    <source>
        <dbReference type="Proteomes" id="UP000014660"/>
    </source>
</evidence>
<dbReference type="Gene3D" id="3.30.70.1890">
    <property type="match status" value="1"/>
</dbReference>
<dbReference type="AlphaFoldDB" id="S0AQH2"/>
<dbReference type="GO" id="GO:0003723">
    <property type="term" value="F:RNA binding"/>
    <property type="evidence" value="ECO:0007669"/>
    <property type="project" value="UniProtKB-KW"/>
</dbReference>
<feature type="site" description="Transition state stabilizer" evidence="5">
    <location>
        <position position="53"/>
    </location>
</feature>
<dbReference type="RefSeq" id="WP_009887248.1">
    <property type="nucleotide sequence ID" value="NC_021592.1"/>
</dbReference>
<dbReference type="InterPro" id="IPR049435">
    <property type="entry name" value="Cas_Cas6_C"/>
</dbReference>
<dbReference type="HOGENOM" id="CLU_089858_2_0_2"/>
<feature type="domain" description="CRISPR associated protein Cas6 C-terminal" evidence="7">
    <location>
        <begin position="128"/>
        <end position="242"/>
    </location>
</feature>
<accession>S0AQH2</accession>
<organism evidence="8 9">
    <name type="scientific">Ferroplasma acidarmanus Fer1</name>
    <dbReference type="NCBI Taxonomy" id="333146"/>
    <lineage>
        <taxon>Archaea</taxon>
        <taxon>Methanobacteriati</taxon>
        <taxon>Thermoplasmatota</taxon>
        <taxon>Thermoplasmata</taxon>
        <taxon>Thermoplasmatales</taxon>
        <taxon>Ferroplasmaceae</taxon>
        <taxon>Ferroplasma</taxon>
    </lineage>
</organism>
<feature type="active site" description="Proton acceptor" evidence="6">
    <location>
        <position position="28"/>
    </location>
</feature>
<dbReference type="InterPro" id="IPR045747">
    <property type="entry name" value="CRISPR-assoc_prot_Cas6_N_sf"/>
</dbReference>
<dbReference type="Proteomes" id="UP000014660">
    <property type="component" value="Chromosome"/>
</dbReference>
<evidence type="ECO:0000256" key="2">
    <source>
        <dbReference type="ARBA" id="ARBA00022884"/>
    </source>
</evidence>
<evidence type="ECO:0000256" key="4">
    <source>
        <dbReference type="PIRNR" id="PIRNR005054"/>
    </source>
</evidence>
<dbReference type="GO" id="GO:0016788">
    <property type="term" value="F:hydrolase activity, acting on ester bonds"/>
    <property type="evidence" value="ECO:0007669"/>
    <property type="project" value="InterPro"/>
</dbReference>
<comment type="function">
    <text evidence="4">CRISPR (clustered regularly interspaced short palindromic repeat), is an adaptive immune system that provides protection against mobile genetic elements (viruses, transposable elements and conjugative plasmids). CRISPR clusters contain sequences complementary to antecedent mobile elements and target invading nucleic acids. CRISPR clusters are transcribed and processed into CRISPR RNA (crRNA).</text>
</comment>
<dbReference type="PIRSF" id="PIRSF005054">
    <property type="entry name" value="PF1131"/>
    <property type="match status" value="1"/>
</dbReference>